<comment type="caution">
    <text evidence="2">The sequence shown here is derived from an EMBL/GenBank/DDBJ whole genome shotgun (WGS) entry which is preliminary data.</text>
</comment>
<dbReference type="Proteomes" id="UP000567885">
    <property type="component" value="Unassembled WGS sequence"/>
</dbReference>
<feature type="compositionally biased region" description="Basic and acidic residues" evidence="1">
    <location>
        <begin position="183"/>
        <end position="193"/>
    </location>
</feature>
<name>A0A8H5WJF5_FUSHE</name>
<dbReference type="EMBL" id="JAAGWQ010000199">
    <property type="protein sequence ID" value="KAF5660214.1"/>
    <property type="molecule type" value="Genomic_DNA"/>
</dbReference>
<dbReference type="OrthoDB" id="3758478at2759"/>
<evidence type="ECO:0000313" key="2">
    <source>
        <dbReference type="EMBL" id="KAF5660214.1"/>
    </source>
</evidence>
<protein>
    <submittedName>
        <fullName evidence="2">Uncharacterized protein</fullName>
    </submittedName>
</protein>
<sequence>MLSAENIRAHIKATIDSFLLAYEDGRDANDSSIINRAVTPDCTRQLLPVSLCEALGAPPEFLMPNDLYQKLFTDDLSLGGVHNTTTRHLVVDLEARRAAVSTTQEFKYHNGEVIPLEFAWTFCFNGDGTKISKVIEVADSNGVMKMVAKAQAHAHAQKVNANAAEVPEPTGSGASGNAAGIKASDDIDFAKSG</sequence>
<evidence type="ECO:0000313" key="3">
    <source>
        <dbReference type="Proteomes" id="UP000567885"/>
    </source>
</evidence>
<feature type="region of interest" description="Disordered" evidence="1">
    <location>
        <begin position="158"/>
        <end position="193"/>
    </location>
</feature>
<evidence type="ECO:0000256" key="1">
    <source>
        <dbReference type="SAM" id="MobiDB-lite"/>
    </source>
</evidence>
<organism evidence="2 3">
    <name type="scientific">Fusarium heterosporum</name>
    <dbReference type="NCBI Taxonomy" id="42747"/>
    <lineage>
        <taxon>Eukaryota</taxon>
        <taxon>Fungi</taxon>
        <taxon>Dikarya</taxon>
        <taxon>Ascomycota</taxon>
        <taxon>Pezizomycotina</taxon>
        <taxon>Sordariomycetes</taxon>
        <taxon>Hypocreomycetidae</taxon>
        <taxon>Hypocreales</taxon>
        <taxon>Nectriaceae</taxon>
        <taxon>Fusarium</taxon>
        <taxon>Fusarium heterosporum species complex</taxon>
    </lineage>
</organism>
<gene>
    <name evidence="2" type="ORF">FHETE_9043</name>
</gene>
<keyword evidence="3" id="KW-1185">Reference proteome</keyword>
<accession>A0A8H5WJF5</accession>
<dbReference type="AlphaFoldDB" id="A0A8H5WJF5"/>
<proteinExistence type="predicted"/>
<reference evidence="2 3" key="1">
    <citation type="submission" date="2020-05" db="EMBL/GenBank/DDBJ databases">
        <title>Identification and distribution of gene clusters putatively required for synthesis of sphingolipid metabolism inhibitors in phylogenetically diverse species of the filamentous fungus Fusarium.</title>
        <authorList>
            <person name="Kim H.-S."/>
            <person name="Busman M."/>
            <person name="Brown D.W."/>
            <person name="Divon H."/>
            <person name="Uhlig S."/>
            <person name="Proctor R.H."/>
        </authorList>
    </citation>
    <scope>NUCLEOTIDE SEQUENCE [LARGE SCALE GENOMIC DNA]</scope>
    <source>
        <strain evidence="2 3">NRRL 20693</strain>
    </source>
</reference>